<protein>
    <submittedName>
        <fullName evidence="3">Uncharacterized protein</fullName>
    </submittedName>
</protein>
<sequence length="223" mass="24089">MGPFEKLILDLKEGKYHLDLKILQDVNKNITASNTAALAALKNTFENQLSSYNKTVASLTEEIKRNRQKEDAERAALMKTYHEFAKILVQAISKQTPVNQPEKGKYAAEIVGSTLGGVAKIIDAAVKPVVKPNGQQKPQANNTPVQPGSYKPNSSGALTHGPTSYKPQSGGYTPNKPSSYKPYSNGATPNQPTSYKPHSGGYTPNKPSSYKPYSNGATPNQPT</sequence>
<proteinExistence type="predicted"/>
<comment type="caution">
    <text evidence="3">The sequence shown here is derived from an EMBL/GenBank/DDBJ whole genome shotgun (WGS) entry which is preliminary data.</text>
</comment>
<feature type="non-terminal residue" evidence="3">
    <location>
        <position position="223"/>
    </location>
</feature>
<evidence type="ECO:0000256" key="2">
    <source>
        <dbReference type="SAM" id="MobiDB-lite"/>
    </source>
</evidence>
<dbReference type="Proteomes" id="UP000708208">
    <property type="component" value="Unassembled WGS sequence"/>
</dbReference>
<feature type="compositionally biased region" description="Polar residues" evidence="2">
    <location>
        <begin position="205"/>
        <end position="223"/>
    </location>
</feature>
<feature type="coiled-coil region" evidence="1">
    <location>
        <begin position="42"/>
        <end position="69"/>
    </location>
</feature>
<feature type="compositionally biased region" description="Polar residues" evidence="2">
    <location>
        <begin position="133"/>
        <end position="196"/>
    </location>
</feature>
<dbReference type="AlphaFoldDB" id="A0A8J2KZY7"/>
<reference evidence="3" key="1">
    <citation type="submission" date="2021-06" db="EMBL/GenBank/DDBJ databases">
        <authorList>
            <person name="Hodson N. C."/>
            <person name="Mongue J. A."/>
            <person name="Jaron S. K."/>
        </authorList>
    </citation>
    <scope>NUCLEOTIDE SEQUENCE</scope>
</reference>
<evidence type="ECO:0000313" key="3">
    <source>
        <dbReference type="EMBL" id="CAG7823913.1"/>
    </source>
</evidence>
<keyword evidence="4" id="KW-1185">Reference proteome</keyword>
<evidence type="ECO:0000256" key="1">
    <source>
        <dbReference type="SAM" id="Coils"/>
    </source>
</evidence>
<evidence type="ECO:0000313" key="4">
    <source>
        <dbReference type="Proteomes" id="UP000708208"/>
    </source>
</evidence>
<feature type="region of interest" description="Disordered" evidence="2">
    <location>
        <begin position="132"/>
        <end position="223"/>
    </location>
</feature>
<name>A0A8J2KZY7_9HEXA</name>
<accession>A0A8J2KZY7</accession>
<gene>
    <name evidence="3" type="ORF">AFUS01_LOCUS34101</name>
</gene>
<organism evidence="3 4">
    <name type="scientific">Allacma fusca</name>
    <dbReference type="NCBI Taxonomy" id="39272"/>
    <lineage>
        <taxon>Eukaryota</taxon>
        <taxon>Metazoa</taxon>
        <taxon>Ecdysozoa</taxon>
        <taxon>Arthropoda</taxon>
        <taxon>Hexapoda</taxon>
        <taxon>Collembola</taxon>
        <taxon>Symphypleona</taxon>
        <taxon>Sminthuridae</taxon>
        <taxon>Allacma</taxon>
    </lineage>
</organism>
<dbReference type="EMBL" id="CAJVCH010531003">
    <property type="protein sequence ID" value="CAG7823913.1"/>
    <property type="molecule type" value="Genomic_DNA"/>
</dbReference>
<keyword evidence="1" id="KW-0175">Coiled coil</keyword>